<protein>
    <submittedName>
        <fullName evidence="5">RluA family pseudouridine synthase</fullName>
    </submittedName>
</protein>
<dbReference type="InterPro" id="IPR006145">
    <property type="entry name" value="PsdUridine_synth_RsuA/RluA"/>
</dbReference>
<comment type="caution">
    <text evidence="5">The sequence shown here is derived from an EMBL/GenBank/DDBJ whole genome shotgun (WGS) entry which is preliminary data.</text>
</comment>
<feature type="region of interest" description="Disordered" evidence="3">
    <location>
        <begin position="242"/>
        <end position="261"/>
    </location>
</feature>
<dbReference type="Pfam" id="PF00849">
    <property type="entry name" value="PseudoU_synth_2"/>
    <property type="match status" value="1"/>
</dbReference>
<sequence>MIYRELTEKEYADAENRILYEDNHLLVVNKRAGEIVQADMTQDETLADFYRAFIAKRNGKEGGVFLGIPHRLDRPVSGVTVFARTSKALERLNAMFRSGDMHKFYWALVCSRPVPDSAELSDWLVRNEKQNKSYIYEGNPEVRKDAKLARLRYRTLGHTDRYWLVEVGLLTGRHHQIRCQLAGHGCVIKGDLKYGAPRSNPDGGICLHARRITFVHPVKKTEMTIEAPLPASWAGIAASALDAGGPSDNRQYNPSCRRGQQ</sequence>
<keyword evidence="2" id="KW-0413">Isomerase</keyword>
<dbReference type="InterPro" id="IPR050188">
    <property type="entry name" value="RluA_PseudoU_synthase"/>
</dbReference>
<evidence type="ECO:0000313" key="5">
    <source>
        <dbReference type="EMBL" id="MBO8453089.1"/>
    </source>
</evidence>
<evidence type="ECO:0000259" key="4">
    <source>
        <dbReference type="Pfam" id="PF00849"/>
    </source>
</evidence>
<dbReference type="SUPFAM" id="SSF55120">
    <property type="entry name" value="Pseudouridine synthase"/>
    <property type="match status" value="1"/>
</dbReference>
<comment type="similarity">
    <text evidence="1">Belongs to the pseudouridine synthase RluA family.</text>
</comment>
<feature type="compositionally biased region" description="Polar residues" evidence="3">
    <location>
        <begin position="248"/>
        <end position="261"/>
    </location>
</feature>
<dbReference type="GO" id="GO:0003723">
    <property type="term" value="F:RNA binding"/>
    <property type="evidence" value="ECO:0007669"/>
    <property type="project" value="InterPro"/>
</dbReference>
<dbReference type="Gene3D" id="3.30.2350.10">
    <property type="entry name" value="Pseudouridine synthase"/>
    <property type="match status" value="1"/>
</dbReference>
<dbReference type="CDD" id="cd02869">
    <property type="entry name" value="PseudoU_synth_RluA_like"/>
    <property type="match status" value="1"/>
</dbReference>
<organism evidence="5 6">
    <name type="scientific">Candidatus Cryptobacteroides gallistercoris</name>
    <dbReference type="NCBI Taxonomy" id="2840765"/>
    <lineage>
        <taxon>Bacteria</taxon>
        <taxon>Pseudomonadati</taxon>
        <taxon>Bacteroidota</taxon>
        <taxon>Bacteroidia</taxon>
        <taxon>Bacteroidales</taxon>
        <taxon>Candidatus Cryptobacteroides</taxon>
    </lineage>
</organism>
<accession>A0A940DLS4</accession>
<dbReference type="AlphaFoldDB" id="A0A940DLS4"/>
<reference evidence="5" key="1">
    <citation type="submission" date="2020-10" db="EMBL/GenBank/DDBJ databases">
        <authorList>
            <person name="Gilroy R."/>
        </authorList>
    </citation>
    <scope>NUCLEOTIDE SEQUENCE</scope>
    <source>
        <strain evidence="5">F1-3629</strain>
    </source>
</reference>
<proteinExistence type="inferred from homology"/>
<evidence type="ECO:0000256" key="1">
    <source>
        <dbReference type="ARBA" id="ARBA00010876"/>
    </source>
</evidence>
<dbReference type="GO" id="GO:0001522">
    <property type="term" value="P:pseudouridine synthesis"/>
    <property type="evidence" value="ECO:0007669"/>
    <property type="project" value="InterPro"/>
</dbReference>
<reference evidence="5" key="2">
    <citation type="journal article" date="2021" name="PeerJ">
        <title>Extensive microbial diversity within the chicken gut microbiome revealed by metagenomics and culture.</title>
        <authorList>
            <person name="Gilroy R."/>
            <person name="Ravi A."/>
            <person name="Getino M."/>
            <person name="Pursley I."/>
            <person name="Horton D.L."/>
            <person name="Alikhan N.F."/>
            <person name="Baker D."/>
            <person name="Gharbi K."/>
            <person name="Hall N."/>
            <person name="Watson M."/>
            <person name="Adriaenssens E.M."/>
            <person name="Foster-Nyarko E."/>
            <person name="Jarju S."/>
            <person name="Secka A."/>
            <person name="Antonio M."/>
            <person name="Oren A."/>
            <person name="Chaudhuri R.R."/>
            <person name="La Ragione R."/>
            <person name="Hildebrand F."/>
            <person name="Pallen M.J."/>
        </authorList>
    </citation>
    <scope>NUCLEOTIDE SEQUENCE</scope>
    <source>
        <strain evidence="5">F1-3629</strain>
    </source>
</reference>
<dbReference type="PANTHER" id="PTHR21600">
    <property type="entry name" value="MITOCHONDRIAL RNA PSEUDOURIDINE SYNTHASE"/>
    <property type="match status" value="1"/>
</dbReference>
<name>A0A940DLS4_9BACT</name>
<dbReference type="PANTHER" id="PTHR21600:SF83">
    <property type="entry name" value="PSEUDOURIDYLATE SYNTHASE RPUSD4, MITOCHONDRIAL"/>
    <property type="match status" value="1"/>
</dbReference>
<dbReference type="GO" id="GO:0006396">
    <property type="term" value="P:RNA processing"/>
    <property type="evidence" value="ECO:0007669"/>
    <property type="project" value="UniProtKB-ARBA"/>
</dbReference>
<feature type="domain" description="Pseudouridine synthase RsuA/RluA-like" evidence="4">
    <location>
        <begin position="24"/>
        <end position="182"/>
    </location>
</feature>
<evidence type="ECO:0000256" key="2">
    <source>
        <dbReference type="ARBA" id="ARBA00023235"/>
    </source>
</evidence>
<dbReference type="GO" id="GO:0009982">
    <property type="term" value="F:pseudouridine synthase activity"/>
    <property type="evidence" value="ECO:0007669"/>
    <property type="project" value="InterPro"/>
</dbReference>
<gene>
    <name evidence="5" type="ORF">IAC07_00005</name>
</gene>
<dbReference type="GO" id="GO:0140098">
    <property type="term" value="F:catalytic activity, acting on RNA"/>
    <property type="evidence" value="ECO:0007669"/>
    <property type="project" value="UniProtKB-ARBA"/>
</dbReference>
<dbReference type="EMBL" id="JADIMJ010000001">
    <property type="protein sequence ID" value="MBO8453089.1"/>
    <property type="molecule type" value="Genomic_DNA"/>
</dbReference>
<dbReference type="Proteomes" id="UP000771749">
    <property type="component" value="Unassembled WGS sequence"/>
</dbReference>
<dbReference type="InterPro" id="IPR020103">
    <property type="entry name" value="PsdUridine_synth_cat_dom_sf"/>
</dbReference>
<evidence type="ECO:0000256" key="3">
    <source>
        <dbReference type="SAM" id="MobiDB-lite"/>
    </source>
</evidence>
<evidence type="ECO:0000313" key="6">
    <source>
        <dbReference type="Proteomes" id="UP000771749"/>
    </source>
</evidence>